<dbReference type="SUPFAM" id="SSF53784">
    <property type="entry name" value="Phosphofructokinase"/>
    <property type="match status" value="1"/>
</dbReference>
<protein>
    <recommendedName>
        <fullName evidence="4">6-phosphofructokinase</fullName>
        <ecNumber evidence="4">2.7.1.11</ecNumber>
    </recommendedName>
</protein>
<dbReference type="GO" id="GO:0003872">
    <property type="term" value="F:6-phosphofructokinase activity"/>
    <property type="evidence" value="ECO:0007669"/>
    <property type="project" value="UniProtKB-EC"/>
</dbReference>
<keyword evidence="5" id="KW-0963">Cytoplasm</keyword>
<keyword evidence="10" id="KW-0324">Glycolysis</keyword>
<reference evidence="12" key="1">
    <citation type="journal article" date="2014" name="Front. Microbiol.">
        <title>High frequency of phylogenetically diverse reductive dehalogenase-homologous genes in deep subseafloor sedimentary metagenomes.</title>
        <authorList>
            <person name="Kawai M."/>
            <person name="Futagami T."/>
            <person name="Toyoda A."/>
            <person name="Takaki Y."/>
            <person name="Nishi S."/>
            <person name="Hori S."/>
            <person name="Arai W."/>
            <person name="Tsubouchi T."/>
            <person name="Morono Y."/>
            <person name="Uchiyama I."/>
            <person name="Ito T."/>
            <person name="Fujiyama A."/>
            <person name="Inagaki F."/>
            <person name="Takami H."/>
        </authorList>
    </citation>
    <scope>NUCLEOTIDE SEQUENCE</scope>
    <source>
        <strain evidence="12">Expedition CK06-06</strain>
    </source>
</reference>
<dbReference type="GO" id="GO:0042802">
    <property type="term" value="F:identical protein binding"/>
    <property type="evidence" value="ECO:0007669"/>
    <property type="project" value="TreeGrafter"/>
</dbReference>
<evidence type="ECO:0000256" key="4">
    <source>
        <dbReference type="ARBA" id="ARBA00012055"/>
    </source>
</evidence>
<evidence type="ECO:0000256" key="6">
    <source>
        <dbReference type="ARBA" id="ARBA00022679"/>
    </source>
</evidence>
<dbReference type="InterPro" id="IPR000023">
    <property type="entry name" value="Phosphofructokinase_dom"/>
</dbReference>
<evidence type="ECO:0000256" key="2">
    <source>
        <dbReference type="ARBA" id="ARBA00004496"/>
    </source>
</evidence>
<comment type="subcellular location">
    <subcellularLocation>
        <location evidence="2">Cytoplasm</location>
    </subcellularLocation>
</comment>
<evidence type="ECO:0000256" key="10">
    <source>
        <dbReference type="ARBA" id="ARBA00023152"/>
    </source>
</evidence>
<evidence type="ECO:0000256" key="3">
    <source>
        <dbReference type="ARBA" id="ARBA00004679"/>
    </source>
</evidence>
<evidence type="ECO:0000256" key="8">
    <source>
        <dbReference type="ARBA" id="ARBA00022777"/>
    </source>
</evidence>
<feature type="non-terminal residue" evidence="12">
    <location>
        <position position="1"/>
    </location>
</feature>
<organism evidence="12">
    <name type="scientific">marine sediment metagenome</name>
    <dbReference type="NCBI Taxonomy" id="412755"/>
    <lineage>
        <taxon>unclassified sequences</taxon>
        <taxon>metagenomes</taxon>
        <taxon>ecological metagenomes</taxon>
    </lineage>
</organism>
<evidence type="ECO:0000256" key="5">
    <source>
        <dbReference type="ARBA" id="ARBA00022490"/>
    </source>
</evidence>
<dbReference type="GO" id="GO:0005945">
    <property type="term" value="C:6-phosphofructokinase complex"/>
    <property type="evidence" value="ECO:0007669"/>
    <property type="project" value="TreeGrafter"/>
</dbReference>
<dbReference type="PRINTS" id="PR00476">
    <property type="entry name" value="PHFRCTKINASE"/>
</dbReference>
<evidence type="ECO:0000256" key="1">
    <source>
        <dbReference type="ARBA" id="ARBA00001946"/>
    </source>
</evidence>
<dbReference type="InterPro" id="IPR035966">
    <property type="entry name" value="PKF_sf"/>
</dbReference>
<keyword evidence="7" id="KW-0479">Metal-binding</keyword>
<dbReference type="GO" id="GO:0005524">
    <property type="term" value="F:ATP binding"/>
    <property type="evidence" value="ECO:0007669"/>
    <property type="project" value="TreeGrafter"/>
</dbReference>
<evidence type="ECO:0000256" key="9">
    <source>
        <dbReference type="ARBA" id="ARBA00022842"/>
    </source>
</evidence>
<dbReference type="Gene3D" id="3.40.50.460">
    <property type="entry name" value="Phosphofructokinase domain"/>
    <property type="match status" value="1"/>
</dbReference>
<dbReference type="UniPathway" id="UPA00109">
    <property type="reaction ID" value="UER00182"/>
</dbReference>
<dbReference type="NCBIfam" id="NF002872">
    <property type="entry name" value="PRK03202.1"/>
    <property type="match status" value="1"/>
</dbReference>
<comment type="cofactor">
    <cofactor evidence="1">
        <name>Mg(2+)</name>
        <dbReference type="ChEBI" id="CHEBI:18420"/>
    </cofactor>
</comment>
<dbReference type="GO" id="GO:0016208">
    <property type="term" value="F:AMP binding"/>
    <property type="evidence" value="ECO:0007669"/>
    <property type="project" value="TreeGrafter"/>
</dbReference>
<keyword evidence="8" id="KW-0418">Kinase</keyword>
<dbReference type="AlphaFoldDB" id="X1L6H8"/>
<dbReference type="Gene3D" id="3.40.50.450">
    <property type="match status" value="1"/>
</dbReference>
<comment type="caution">
    <text evidence="12">The sequence shown here is derived from an EMBL/GenBank/DDBJ whole genome shotgun (WGS) entry which is preliminary data.</text>
</comment>
<dbReference type="PANTHER" id="PTHR13697:SF52">
    <property type="entry name" value="ATP-DEPENDENT 6-PHOSPHOFRUCTOKINASE 3"/>
    <property type="match status" value="1"/>
</dbReference>
<keyword evidence="9" id="KW-0460">Magnesium</keyword>
<dbReference type="GO" id="GO:0070095">
    <property type="term" value="F:fructose-6-phosphate binding"/>
    <property type="evidence" value="ECO:0007669"/>
    <property type="project" value="TreeGrafter"/>
</dbReference>
<dbReference type="GO" id="GO:0006002">
    <property type="term" value="P:fructose 6-phosphate metabolic process"/>
    <property type="evidence" value="ECO:0007669"/>
    <property type="project" value="InterPro"/>
</dbReference>
<dbReference type="Pfam" id="PF00365">
    <property type="entry name" value="PFK"/>
    <property type="match status" value="1"/>
</dbReference>
<evidence type="ECO:0000259" key="11">
    <source>
        <dbReference type="Pfam" id="PF00365"/>
    </source>
</evidence>
<dbReference type="EC" id="2.7.1.11" evidence="4"/>
<name>X1L6H8_9ZZZZ</name>
<keyword evidence="6" id="KW-0808">Transferase</keyword>
<evidence type="ECO:0000256" key="7">
    <source>
        <dbReference type="ARBA" id="ARBA00022723"/>
    </source>
</evidence>
<proteinExistence type="predicted"/>
<comment type="pathway">
    <text evidence="3">Carbohydrate degradation; glycolysis; D-glyceraldehyde 3-phosphate and glycerone phosphate from D-glucose: step 3/4.</text>
</comment>
<feature type="domain" description="Phosphofructokinase" evidence="11">
    <location>
        <begin position="1"/>
        <end position="208"/>
    </location>
</feature>
<sequence>KFKLDCLITLGGEDTNSVSNKLSKEGVKCVGVPKTIDNDISGTDYTIGFDTALSITTDAIDKLHTTAASHHRVMVVEVMGRNTGWIAILAGLAGGADAILIPEVQFDFDDIINRIEERKKRGKNFSLIVVAEGAKPTPEAEQIIKSKEVDEFGHVMLGGIGQIVKNRLKEVGYETRAVILGHLQRAGKPTAFDRILALKLGAAAVDLVKEEKFNRMVVLRGTKIIDIPIEEAIKEIKYVDKDLYELSKLFY</sequence>
<dbReference type="GO" id="GO:0046872">
    <property type="term" value="F:metal ion binding"/>
    <property type="evidence" value="ECO:0007669"/>
    <property type="project" value="UniProtKB-KW"/>
</dbReference>
<dbReference type="PANTHER" id="PTHR13697">
    <property type="entry name" value="PHOSPHOFRUCTOKINASE"/>
    <property type="match status" value="1"/>
</dbReference>
<dbReference type="InterPro" id="IPR022953">
    <property type="entry name" value="ATP_PFK"/>
</dbReference>
<dbReference type="GO" id="GO:0030388">
    <property type="term" value="P:fructose 1,6-bisphosphate metabolic process"/>
    <property type="evidence" value="ECO:0007669"/>
    <property type="project" value="TreeGrafter"/>
</dbReference>
<dbReference type="FunFam" id="3.40.50.460:FF:000002">
    <property type="entry name" value="ATP-dependent 6-phosphofructokinase"/>
    <property type="match status" value="1"/>
</dbReference>
<dbReference type="GO" id="GO:0061621">
    <property type="term" value="P:canonical glycolysis"/>
    <property type="evidence" value="ECO:0007669"/>
    <property type="project" value="TreeGrafter"/>
</dbReference>
<dbReference type="GO" id="GO:0048029">
    <property type="term" value="F:monosaccharide binding"/>
    <property type="evidence" value="ECO:0007669"/>
    <property type="project" value="TreeGrafter"/>
</dbReference>
<accession>X1L6H8</accession>
<gene>
    <name evidence="12" type="ORF">S06H3_18430</name>
</gene>
<dbReference type="EMBL" id="BARV01009321">
    <property type="protein sequence ID" value="GAI14947.1"/>
    <property type="molecule type" value="Genomic_DNA"/>
</dbReference>
<evidence type="ECO:0000313" key="12">
    <source>
        <dbReference type="EMBL" id="GAI14947.1"/>
    </source>
</evidence>